<name>A0A1M5JVB9_9EURY</name>
<protein>
    <submittedName>
        <fullName evidence="2">Uncharacterized protein</fullName>
    </submittedName>
</protein>
<evidence type="ECO:0000313" key="3">
    <source>
        <dbReference type="Proteomes" id="UP000184357"/>
    </source>
</evidence>
<dbReference type="Proteomes" id="UP000184357">
    <property type="component" value="Unassembled WGS sequence"/>
</dbReference>
<evidence type="ECO:0000313" key="2">
    <source>
        <dbReference type="EMBL" id="SHG44552.1"/>
    </source>
</evidence>
<feature type="region of interest" description="Disordered" evidence="1">
    <location>
        <begin position="1"/>
        <end position="58"/>
    </location>
</feature>
<gene>
    <name evidence="2" type="ORF">SAMN05443636_0281</name>
</gene>
<evidence type="ECO:0000256" key="1">
    <source>
        <dbReference type="SAM" id="MobiDB-lite"/>
    </source>
</evidence>
<feature type="compositionally biased region" description="Acidic residues" evidence="1">
    <location>
        <begin position="30"/>
        <end position="47"/>
    </location>
</feature>
<proteinExistence type="predicted"/>
<dbReference type="EMBL" id="FQWV01000001">
    <property type="protein sequence ID" value="SHG44552.1"/>
    <property type="molecule type" value="Genomic_DNA"/>
</dbReference>
<accession>A0A1M5JVB9</accession>
<dbReference type="AlphaFoldDB" id="A0A1M5JVB9"/>
<dbReference type="RefSeq" id="WP_234972305.1">
    <property type="nucleotide sequence ID" value="NZ_FQWV01000001.1"/>
</dbReference>
<sequence>MPDTKRGRERQGRKKLEQLEQHLTEREVETLGDDDALPEYPPEEVDSDLLSAPPQEAE</sequence>
<feature type="compositionally biased region" description="Basic and acidic residues" evidence="1">
    <location>
        <begin position="1"/>
        <end position="29"/>
    </location>
</feature>
<reference evidence="2 3" key="1">
    <citation type="submission" date="2016-11" db="EMBL/GenBank/DDBJ databases">
        <authorList>
            <person name="Jaros S."/>
            <person name="Januszkiewicz K."/>
            <person name="Wedrychowicz H."/>
        </authorList>
    </citation>
    <scope>NUCLEOTIDE SEQUENCE [LARGE SCALE GENOMIC DNA]</scope>
    <source>
        <strain evidence="2 3">DSM 9297</strain>
    </source>
</reference>
<dbReference type="STRING" id="43928.SAMN05443636_0281"/>
<organism evidence="2 3">
    <name type="scientific">Halobaculum gomorrense</name>
    <dbReference type="NCBI Taxonomy" id="43928"/>
    <lineage>
        <taxon>Archaea</taxon>
        <taxon>Methanobacteriati</taxon>
        <taxon>Methanobacteriota</taxon>
        <taxon>Stenosarchaea group</taxon>
        <taxon>Halobacteria</taxon>
        <taxon>Halobacteriales</taxon>
        <taxon>Haloferacaceae</taxon>
        <taxon>Halobaculum</taxon>
    </lineage>
</organism>
<dbReference type="InterPro" id="IPR058858">
    <property type="entry name" value="HacaP"/>
</dbReference>
<keyword evidence="3" id="KW-1185">Reference proteome</keyword>
<dbReference type="Pfam" id="PF26396">
    <property type="entry name" value="HacaP"/>
    <property type="match status" value="1"/>
</dbReference>